<evidence type="ECO:0000313" key="2">
    <source>
        <dbReference type="Proteomes" id="UP001229081"/>
    </source>
</evidence>
<name>A0AAJ1S990_9MYCO</name>
<organism evidence="1 2">
    <name type="scientific">Mycobacterium paragordonae</name>
    <dbReference type="NCBI Taxonomy" id="1389713"/>
    <lineage>
        <taxon>Bacteria</taxon>
        <taxon>Bacillati</taxon>
        <taxon>Actinomycetota</taxon>
        <taxon>Actinomycetes</taxon>
        <taxon>Mycobacteriales</taxon>
        <taxon>Mycobacteriaceae</taxon>
        <taxon>Mycobacterium</taxon>
    </lineage>
</organism>
<dbReference type="AlphaFoldDB" id="A0AAJ1S990"/>
<dbReference type="RefSeq" id="WP_306255982.1">
    <property type="nucleotide sequence ID" value="NZ_JAUFSA010000006.1"/>
</dbReference>
<accession>A0AAJ1S990</accession>
<dbReference type="EMBL" id="JAUFSA010000006">
    <property type="protein sequence ID" value="MDP7739560.1"/>
    <property type="molecule type" value="Genomic_DNA"/>
</dbReference>
<evidence type="ECO:0000313" key="1">
    <source>
        <dbReference type="EMBL" id="MDP7739560.1"/>
    </source>
</evidence>
<sequence length="90" mass="10073">MPTKRRRHAITETPPVEAALEELRRELGTDHVELGELVILGAAAKLALIHAERDSDASLRRQLADQIRSRSLPVDIHAADHVRRSGWVRA</sequence>
<gene>
    <name evidence="1" type="ORF">QXL92_33055</name>
</gene>
<reference evidence="1" key="1">
    <citation type="submission" date="2023-06" db="EMBL/GenBank/DDBJ databases">
        <title>Identification of two novel mycobacterium reveal diversities and complexities of Mycobacterium gordonae clade.</title>
        <authorList>
            <person name="Matsumoto Y."/>
            <person name="Nakamura S."/>
            <person name="Motooka D."/>
            <person name="Fukushima K."/>
        </authorList>
    </citation>
    <scope>NUCLEOTIDE SEQUENCE</scope>
    <source>
        <strain evidence="1">TY812</strain>
    </source>
</reference>
<proteinExistence type="predicted"/>
<dbReference type="Proteomes" id="UP001229081">
    <property type="component" value="Unassembled WGS sequence"/>
</dbReference>
<comment type="caution">
    <text evidence="1">The sequence shown here is derived from an EMBL/GenBank/DDBJ whole genome shotgun (WGS) entry which is preliminary data.</text>
</comment>
<protein>
    <submittedName>
        <fullName evidence="1">Uncharacterized protein</fullName>
    </submittedName>
</protein>